<keyword evidence="2" id="KW-1185">Reference proteome</keyword>
<dbReference type="EMBL" id="SNZH01000027">
    <property type="protein sequence ID" value="TDR36686.1"/>
    <property type="molecule type" value="Genomic_DNA"/>
</dbReference>
<evidence type="ECO:0000313" key="2">
    <source>
        <dbReference type="Proteomes" id="UP000295293"/>
    </source>
</evidence>
<dbReference type="AlphaFoldDB" id="A0A4R6YIG0"/>
<organism evidence="1 2">
    <name type="scientific">Tahibacter aquaticus</name>
    <dbReference type="NCBI Taxonomy" id="520092"/>
    <lineage>
        <taxon>Bacteria</taxon>
        <taxon>Pseudomonadati</taxon>
        <taxon>Pseudomonadota</taxon>
        <taxon>Gammaproteobacteria</taxon>
        <taxon>Lysobacterales</taxon>
        <taxon>Rhodanobacteraceae</taxon>
        <taxon>Tahibacter</taxon>
    </lineage>
</organism>
<sequence length="93" mass="9434">MPNNTVDDGNANTFIGSGGLAITNVELPKTVNSVNGLFDGNRADKNGGGVAISNRPPRGHSFSFTSVAFQGITARNALLASSAATGGNGFQRP</sequence>
<comment type="caution">
    <text evidence="1">The sequence shown here is derived from an EMBL/GenBank/DDBJ whole genome shotgun (WGS) entry which is preliminary data.</text>
</comment>
<reference evidence="1 2" key="1">
    <citation type="submission" date="2019-03" db="EMBL/GenBank/DDBJ databases">
        <title>Genomic Encyclopedia of Type Strains, Phase IV (KMG-IV): sequencing the most valuable type-strain genomes for metagenomic binning, comparative biology and taxonomic classification.</title>
        <authorList>
            <person name="Goeker M."/>
        </authorList>
    </citation>
    <scope>NUCLEOTIDE SEQUENCE [LARGE SCALE GENOMIC DNA]</scope>
    <source>
        <strain evidence="1 2">DSM 21667</strain>
    </source>
</reference>
<evidence type="ECO:0000313" key="1">
    <source>
        <dbReference type="EMBL" id="TDR36686.1"/>
    </source>
</evidence>
<proteinExistence type="predicted"/>
<gene>
    <name evidence="1" type="ORF">DFR29_12736</name>
</gene>
<protein>
    <submittedName>
        <fullName evidence="1">Uncharacterized protein</fullName>
    </submittedName>
</protein>
<dbReference type="Proteomes" id="UP000295293">
    <property type="component" value="Unassembled WGS sequence"/>
</dbReference>
<accession>A0A4R6YIG0</accession>
<name>A0A4R6YIG0_9GAMM</name>